<evidence type="ECO:0000256" key="1">
    <source>
        <dbReference type="SAM" id="Phobius"/>
    </source>
</evidence>
<feature type="transmembrane region" description="Helical" evidence="1">
    <location>
        <begin position="126"/>
        <end position="144"/>
    </location>
</feature>
<protein>
    <submittedName>
        <fullName evidence="2">Uncharacterized protein</fullName>
    </submittedName>
</protein>
<organism evidence="2 3">
    <name type="scientific">Lymnaea stagnalis</name>
    <name type="common">Great pond snail</name>
    <name type="synonym">Helix stagnalis</name>
    <dbReference type="NCBI Taxonomy" id="6523"/>
    <lineage>
        <taxon>Eukaryota</taxon>
        <taxon>Metazoa</taxon>
        <taxon>Spiralia</taxon>
        <taxon>Lophotrochozoa</taxon>
        <taxon>Mollusca</taxon>
        <taxon>Gastropoda</taxon>
        <taxon>Heterobranchia</taxon>
        <taxon>Euthyneura</taxon>
        <taxon>Panpulmonata</taxon>
        <taxon>Hygrophila</taxon>
        <taxon>Lymnaeoidea</taxon>
        <taxon>Lymnaeidae</taxon>
        <taxon>Lymnaea</taxon>
    </lineage>
</organism>
<gene>
    <name evidence="2" type="ORF">GSLYS_00019015001</name>
</gene>
<comment type="caution">
    <text evidence="2">The sequence shown here is derived from an EMBL/GenBank/DDBJ whole genome shotgun (WGS) entry which is preliminary data.</text>
</comment>
<sequence length="154" mass="17089">MPLNTMLEEDIYLESDEDDGQTNGAIMKGKMQHIREIPLVQAPNLHLLGKLFLGCGLQQSFDFLIILQFIAILICYALAGSEAYAQLFGVEHFYVIPLFVWVLTMAIVFALQLIQPVISILTFVKGSLLLGTAAVTFYVGLAVAEKINNDFSYV</sequence>
<dbReference type="PANTHER" id="PTHR16189">
    <property type="entry name" value="TRANSMEMBRANE PROTEIN 104-RELATED"/>
    <property type="match status" value="1"/>
</dbReference>
<feature type="transmembrane region" description="Helical" evidence="1">
    <location>
        <begin position="93"/>
        <end position="114"/>
    </location>
</feature>
<keyword evidence="1" id="KW-0472">Membrane</keyword>
<dbReference type="Proteomes" id="UP001497497">
    <property type="component" value="Unassembled WGS sequence"/>
</dbReference>
<dbReference type="EMBL" id="CAXITT010000720">
    <property type="protein sequence ID" value="CAL1545532.1"/>
    <property type="molecule type" value="Genomic_DNA"/>
</dbReference>
<evidence type="ECO:0000313" key="2">
    <source>
        <dbReference type="EMBL" id="CAL1545532.1"/>
    </source>
</evidence>
<accession>A0AAV2IF50</accession>
<feature type="non-terminal residue" evidence="2">
    <location>
        <position position="154"/>
    </location>
</feature>
<dbReference type="PANTHER" id="PTHR16189:SF6">
    <property type="entry name" value="AMINO ACID TRANSPORTER TRANSMEMBRANE DOMAIN-CONTAINING PROTEIN"/>
    <property type="match status" value="1"/>
</dbReference>
<evidence type="ECO:0000313" key="3">
    <source>
        <dbReference type="Proteomes" id="UP001497497"/>
    </source>
</evidence>
<dbReference type="AlphaFoldDB" id="A0AAV2IF50"/>
<name>A0AAV2IF50_LYMST</name>
<keyword evidence="1" id="KW-0812">Transmembrane</keyword>
<keyword evidence="3" id="KW-1185">Reference proteome</keyword>
<keyword evidence="1" id="KW-1133">Transmembrane helix</keyword>
<feature type="transmembrane region" description="Helical" evidence="1">
    <location>
        <begin position="61"/>
        <end position="81"/>
    </location>
</feature>
<reference evidence="2 3" key="1">
    <citation type="submission" date="2024-04" db="EMBL/GenBank/DDBJ databases">
        <authorList>
            <consortium name="Genoscope - CEA"/>
            <person name="William W."/>
        </authorList>
    </citation>
    <scope>NUCLEOTIDE SEQUENCE [LARGE SCALE GENOMIC DNA]</scope>
</reference>
<proteinExistence type="predicted"/>